<comment type="subcellular location">
    <subcellularLocation>
        <location evidence="1">Mitochondrion membrane</location>
    </subcellularLocation>
</comment>
<sequence length="541" mass="57356">MQQAPHLFATMNTSRDAPNPLRPYYIPPSIGLPPDAAPSATAAHSRPSAAPSTSKPSFGTSARDILSDLDYGDSIFSDESPSAAEMAKKLLDQAVWKYTSVLLAQPFEVAKTVLQVHVAAGAGAGGAAGRGESMRRHPGNYRDPAYEDNSISDTDSDEEPSYFTTSAPRNTSPSRSPEDRRHRRRRGHTPPPRSQSSTPTPTSASPHPSYKLELRRPDSLLDVLSQLWAKEGAWGVWKGTNATFVYSVLLKTIESWTRSLLSALLNLPDPGLLVGSVGAGADGLGVGGLDIVDSPSPLASLGIAVAAAGIAGLVLAPLDIVRTRLILTPPTIHPRALLPSLRALPSLLLPPSLLPITLLHSTLPTLLTTTTPLFLRANLRIDPLLTPSLYSLTTFISSALELAIKLPLETVLRRGQADMLRREGERHRLDSFKPRSGSAGAGVFRGDDADAFRTIVDVGLYKGVLGTLWHIVREEGSTRPPHPLVAGTGGAPATARHDSANRRGQGLPGLWRGWRVGMWGLLGVWGAAAMGGAAGAGGGEF</sequence>
<feature type="compositionally biased region" description="Polar residues" evidence="7">
    <location>
        <begin position="162"/>
        <end position="171"/>
    </location>
</feature>
<evidence type="ECO:0000313" key="9">
    <source>
        <dbReference type="Proteomes" id="UP001357485"/>
    </source>
</evidence>
<evidence type="ECO:0000313" key="8">
    <source>
        <dbReference type="EMBL" id="KAK5256904.1"/>
    </source>
</evidence>
<evidence type="ECO:0000256" key="3">
    <source>
        <dbReference type="ARBA" id="ARBA00022737"/>
    </source>
</evidence>
<proteinExistence type="predicted"/>
<keyword evidence="4" id="KW-0496">Mitochondrion</keyword>
<dbReference type="EMBL" id="JAVRRA010008357">
    <property type="protein sequence ID" value="KAK5256904.1"/>
    <property type="molecule type" value="Genomic_DNA"/>
</dbReference>
<name>A0ABR0LZ21_9PEZI</name>
<evidence type="ECO:0000256" key="6">
    <source>
        <dbReference type="ARBA" id="ARBA00023136"/>
    </source>
</evidence>
<feature type="region of interest" description="Disordered" evidence="7">
    <location>
        <begin position="479"/>
        <end position="504"/>
    </location>
</feature>
<feature type="compositionally biased region" description="Polar residues" evidence="7">
    <location>
        <begin position="50"/>
        <end position="60"/>
    </location>
</feature>
<dbReference type="InterPro" id="IPR023395">
    <property type="entry name" value="MCP_dom_sf"/>
</dbReference>
<gene>
    <name evidence="8" type="ORF">LTR16_002124</name>
</gene>
<keyword evidence="2" id="KW-0812">Transmembrane</keyword>
<feature type="region of interest" description="Disordered" evidence="7">
    <location>
        <begin position="1"/>
        <end position="61"/>
    </location>
</feature>
<accession>A0ABR0LZ21</accession>
<evidence type="ECO:0000256" key="2">
    <source>
        <dbReference type="ARBA" id="ARBA00022692"/>
    </source>
</evidence>
<evidence type="ECO:0000256" key="7">
    <source>
        <dbReference type="SAM" id="MobiDB-lite"/>
    </source>
</evidence>
<dbReference type="Proteomes" id="UP001357485">
    <property type="component" value="Unassembled WGS sequence"/>
</dbReference>
<dbReference type="Gene3D" id="1.50.40.10">
    <property type="entry name" value="Mitochondrial carrier domain"/>
    <property type="match status" value="1"/>
</dbReference>
<reference evidence="8 9" key="1">
    <citation type="submission" date="2023-08" db="EMBL/GenBank/DDBJ databases">
        <title>Black Yeasts Isolated from many extreme environments.</title>
        <authorList>
            <person name="Coleine C."/>
            <person name="Stajich J.E."/>
            <person name="Selbmann L."/>
        </authorList>
    </citation>
    <scope>NUCLEOTIDE SEQUENCE [LARGE SCALE GENOMIC DNA]</scope>
    <source>
        <strain evidence="8 9">CCFEE 536</strain>
    </source>
</reference>
<keyword evidence="5" id="KW-1133">Transmembrane helix</keyword>
<protein>
    <recommendedName>
        <fullName evidence="10">Mitochondrial carrier</fullName>
    </recommendedName>
</protein>
<evidence type="ECO:0000256" key="1">
    <source>
        <dbReference type="ARBA" id="ARBA00004325"/>
    </source>
</evidence>
<evidence type="ECO:0000256" key="5">
    <source>
        <dbReference type="ARBA" id="ARBA00022989"/>
    </source>
</evidence>
<evidence type="ECO:0008006" key="10">
    <source>
        <dbReference type="Google" id="ProtNLM"/>
    </source>
</evidence>
<keyword evidence="6" id="KW-0472">Membrane</keyword>
<comment type="caution">
    <text evidence="8">The sequence shown here is derived from an EMBL/GenBank/DDBJ whole genome shotgun (WGS) entry which is preliminary data.</text>
</comment>
<feature type="compositionally biased region" description="Low complexity" evidence="7">
    <location>
        <begin position="194"/>
        <end position="209"/>
    </location>
</feature>
<keyword evidence="3" id="KW-0677">Repeat</keyword>
<dbReference type="SUPFAM" id="SSF103506">
    <property type="entry name" value="Mitochondrial carrier"/>
    <property type="match status" value="1"/>
</dbReference>
<organism evidence="8 9">
    <name type="scientific">Cryomyces antarcticus</name>
    <dbReference type="NCBI Taxonomy" id="329879"/>
    <lineage>
        <taxon>Eukaryota</taxon>
        <taxon>Fungi</taxon>
        <taxon>Dikarya</taxon>
        <taxon>Ascomycota</taxon>
        <taxon>Pezizomycotina</taxon>
        <taxon>Dothideomycetes</taxon>
        <taxon>Dothideomycetes incertae sedis</taxon>
        <taxon>Cryomyces</taxon>
    </lineage>
</organism>
<evidence type="ECO:0000256" key="4">
    <source>
        <dbReference type="ARBA" id="ARBA00022792"/>
    </source>
</evidence>
<feature type="region of interest" description="Disordered" evidence="7">
    <location>
        <begin position="123"/>
        <end position="211"/>
    </location>
</feature>
<keyword evidence="9" id="KW-1185">Reference proteome</keyword>
<dbReference type="PANTHER" id="PTHR24089">
    <property type="entry name" value="SOLUTE CARRIER FAMILY 25"/>
    <property type="match status" value="1"/>
</dbReference>
<keyword evidence="4" id="KW-0999">Mitochondrion inner membrane</keyword>